<dbReference type="GO" id="GO:0052716">
    <property type="term" value="F:hydroquinone:oxygen oxidoreductase activity"/>
    <property type="evidence" value="ECO:0007669"/>
    <property type="project" value="UniProtKB-EC"/>
</dbReference>
<evidence type="ECO:0000259" key="13">
    <source>
        <dbReference type="Pfam" id="PF00394"/>
    </source>
</evidence>
<feature type="signal peptide" evidence="12">
    <location>
        <begin position="1"/>
        <end position="21"/>
    </location>
</feature>
<evidence type="ECO:0000256" key="12">
    <source>
        <dbReference type="SAM" id="SignalP"/>
    </source>
</evidence>
<dbReference type="PANTHER" id="PTHR11709:SF394">
    <property type="entry name" value="FI03373P-RELATED"/>
    <property type="match status" value="1"/>
</dbReference>
<dbReference type="Proteomes" id="UP000565441">
    <property type="component" value="Unassembled WGS sequence"/>
</dbReference>
<dbReference type="InterPro" id="IPR002355">
    <property type="entry name" value="Cu_oxidase_Cu_BS"/>
</dbReference>
<keyword evidence="12" id="KW-0732">Signal</keyword>
<evidence type="ECO:0000256" key="10">
    <source>
        <dbReference type="ARBA" id="ARBA00023157"/>
    </source>
</evidence>
<keyword evidence="10" id="KW-1015">Disulfide bond</keyword>
<sequence length="514" mass="56848">MLRTMPLFSVYALSLFTAAKAVQIGPVADLVLTNEFVSPDGFPRSSVVAGGTHPGPIIRGTKGARFQLDVKNNLTSLDMERSATIHWHGIFQNGTSPEDGAAFVTQCPIIPDHSYLYDFSAPNQVGTYWYHSHMSTQYCDGLRGAFIIDNPNDPYKNLYDFDNEATVITLADWFHVPARDALNEHAQSTLINGRGRYPNGPIVPLSVINVQKNKRYRFRIVNMACSAAFTFAIDRHNLKVIEADGEYTRPLIVDSLEIFAGQRYSVVMNATQAVGNYWVRANPDRGNPGYDGGRNMAILRYAGAPAVDPTTVLSVKNPLKEVNLHALYDAHVPGNPWKGGADVNLNIVQSFNEAAFRFEMNGHSFEPPTVPVLLQILNGTYKPQELLPQGTVIALPKNKVIEVSLPALPSTRSGPHAFWVVRSGDNTTYNYVDPVRRDTVSTGLQTTNPNATIRFVTDNSGPWFLHCHIDWHLELGLAVVFAEDIPGIAQTKTSDSWKELCPLYEAWKAPPQGQ</sequence>
<comment type="caution">
    <text evidence="16">The sequence shown here is derived from an EMBL/GenBank/DDBJ whole genome shotgun (WGS) entry which is preliminary data.</text>
</comment>
<evidence type="ECO:0000256" key="1">
    <source>
        <dbReference type="ARBA" id="ARBA00000349"/>
    </source>
</evidence>
<dbReference type="EMBL" id="JAACJP010000016">
    <property type="protein sequence ID" value="KAF5379391.1"/>
    <property type="molecule type" value="Genomic_DNA"/>
</dbReference>
<keyword evidence="8" id="KW-0560">Oxidoreductase</keyword>
<dbReference type="CDD" id="cd13903">
    <property type="entry name" value="CuRO_3_Tv-LCC_like"/>
    <property type="match status" value="1"/>
</dbReference>
<dbReference type="Pfam" id="PF00394">
    <property type="entry name" value="Cu-oxidase"/>
    <property type="match status" value="1"/>
</dbReference>
<feature type="domain" description="Plastocyanin-like" evidence="14">
    <location>
        <begin position="367"/>
        <end position="484"/>
    </location>
</feature>
<keyword evidence="17" id="KW-1185">Reference proteome</keyword>
<evidence type="ECO:0000256" key="4">
    <source>
        <dbReference type="ARBA" id="ARBA00010609"/>
    </source>
</evidence>
<dbReference type="Pfam" id="PF07732">
    <property type="entry name" value="Cu-oxidase_3"/>
    <property type="match status" value="1"/>
</dbReference>
<dbReference type="OrthoDB" id="2121828at2759"/>
<dbReference type="InterPro" id="IPR045087">
    <property type="entry name" value="Cu-oxidase_fam"/>
</dbReference>
<accession>A0A8H5HA16</accession>
<name>A0A8H5HA16_9AGAR</name>
<keyword evidence="9" id="KW-0186">Copper</keyword>
<dbReference type="PROSITE" id="PS00079">
    <property type="entry name" value="MULTICOPPER_OXIDASE1"/>
    <property type="match status" value="1"/>
</dbReference>
<dbReference type="InterPro" id="IPR011707">
    <property type="entry name" value="Cu-oxidase-like_N"/>
</dbReference>
<evidence type="ECO:0000256" key="7">
    <source>
        <dbReference type="ARBA" id="ARBA00022723"/>
    </source>
</evidence>
<dbReference type="PROSITE" id="PS00080">
    <property type="entry name" value="MULTICOPPER_OXIDASE2"/>
    <property type="match status" value="1"/>
</dbReference>
<dbReference type="InterPro" id="IPR011706">
    <property type="entry name" value="Cu-oxidase_C"/>
</dbReference>
<evidence type="ECO:0000259" key="15">
    <source>
        <dbReference type="Pfam" id="PF07732"/>
    </source>
</evidence>
<dbReference type="SUPFAM" id="SSF49503">
    <property type="entry name" value="Cupredoxins"/>
    <property type="match status" value="3"/>
</dbReference>
<dbReference type="GO" id="GO:0005576">
    <property type="term" value="C:extracellular region"/>
    <property type="evidence" value="ECO:0007669"/>
    <property type="project" value="UniProtKB-SubCell"/>
</dbReference>
<feature type="domain" description="Plastocyanin-like" evidence="15">
    <location>
        <begin position="36"/>
        <end position="152"/>
    </location>
</feature>
<evidence type="ECO:0000256" key="3">
    <source>
        <dbReference type="ARBA" id="ARBA00004613"/>
    </source>
</evidence>
<evidence type="ECO:0000313" key="16">
    <source>
        <dbReference type="EMBL" id="KAF5379391.1"/>
    </source>
</evidence>
<evidence type="ECO:0000256" key="6">
    <source>
        <dbReference type="ARBA" id="ARBA00022525"/>
    </source>
</evidence>
<comment type="similarity">
    <text evidence="4">Belongs to the multicopper oxidase family.</text>
</comment>
<dbReference type="Gene3D" id="2.60.40.420">
    <property type="entry name" value="Cupredoxins - blue copper proteins"/>
    <property type="match status" value="3"/>
</dbReference>
<evidence type="ECO:0000256" key="11">
    <source>
        <dbReference type="ARBA" id="ARBA00023180"/>
    </source>
</evidence>
<comment type="subcellular location">
    <subcellularLocation>
        <location evidence="3">Secreted</location>
    </subcellularLocation>
</comment>
<dbReference type="AlphaFoldDB" id="A0A8H5HA16"/>
<evidence type="ECO:0000313" key="17">
    <source>
        <dbReference type="Proteomes" id="UP000565441"/>
    </source>
</evidence>
<reference evidence="16 17" key="1">
    <citation type="journal article" date="2020" name="ISME J.">
        <title>Uncovering the hidden diversity of litter-decomposition mechanisms in mushroom-forming fungi.</title>
        <authorList>
            <person name="Floudas D."/>
            <person name="Bentzer J."/>
            <person name="Ahren D."/>
            <person name="Johansson T."/>
            <person name="Persson P."/>
            <person name="Tunlid A."/>
        </authorList>
    </citation>
    <scope>NUCLEOTIDE SEQUENCE [LARGE SCALE GENOMIC DNA]</scope>
    <source>
        <strain evidence="16 17">CBS 661.87</strain>
    </source>
</reference>
<dbReference type="PANTHER" id="PTHR11709">
    <property type="entry name" value="MULTI-COPPER OXIDASE"/>
    <property type="match status" value="1"/>
</dbReference>
<protein>
    <recommendedName>
        <fullName evidence="5">laccase</fullName>
        <ecNumber evidence="5">1.10.3.2</ecNumber>
    </recommendedName>
</protein>
<dbReference type="EC" id="1.10.3.2" evidence="5"/>
<dbReference type="InterPro" id="IPR001117">
    <property type="entry name" value="Cu-oxidase_2nd"/>
</dbReference>
<evidence type="ECO:0000256" key="5">
    <source>
        <dbReference type="ARBA" id="ARBA00012297"/>
    </source>
</evidence>
<organism evidence="16 17">
    <name type="scientific">Tricholomella constricta</name>
    <dbReference type="NCBI Taxonomy" id="117010"/>
    <lineage>
        <taxon>Eukaryota</taxon>
        <taxon>Fungi</taxon>
        <taxon>Dikarya</taxon>
        <taxon>Basidiomycota</taxon>
        <taxon>Agaricomycotina</taxon>
        <taxon>Agaricomycetes</taxon>
        <taxon>Agaricomycetidae</taxon>
        <taxon>Agaricales</taxon>
        <taxon>Tricholomatineae</taxon>
        <taxon>Lyophyllaceae</taxon>
        <taxon>Tricholomella</taxon>
    </lineage>
</organism>
<feature type="domain" description="Plastocyanin-like" evidence="13">
    <location>
        <begin position="164"/>
        <end position="304"/>
    </location>
</feature>
<evidence type="ECO:0000259" key="14">
    <source>
        <dbReference type="Pfam" id="PF07731"/>
    </source>
</evidence>
<evidence type="ECO:0000256" key="9">
    <source>
        <dbReference type="ARBA" id="ARBA00023008"/>
    </source>
</evidence>
<dbReference type="InterPro" id="IPR008972">
    <property type="entry name" value="Cupredoxin"/>
</dbReference>
<dbReference type="InterPro" id="IPR033138">
    <property type="entry name" value="Cu_oxidase_CS"/>
</dbReference>
<evidence type="ECO:0000256" key="2">
    <source>
        <dbReference type="ARBA" id="ARBA00001935"/>
    </source>
</evidence>
<feature type="chain" id="PRO_5034395934" description="laccase" evidence="12">
    <location>
        <begin position="22"/>
        <end position="514"/>
    </location>
</feature>
<keyword evidence="7" id="KW-0479">Metal-binding</keyword>
<dbReference type="Pfam" id="PF07731">
    <property type="entry name" value="Cu-oxidase_2"/>
    <property type="match status" value="1"/>
</dbReference>
<dbReference type="FunFam" id="2.60.40.420:FF:000045">
    <property type="entry name" value="Laccase 2"/>
    <property type="match status" value="1"/>
</dbReference>
<evidence type="ECO:0000256" key="8">
    <source>
        <dbReference type="ARBA" id="ARBA00023002"/>
    </source>
</evidence>
<keyword evidence="11" id="KW-0325">Glycoprotein</keyword>
<keyword evidence="6" id="KW-0964">Secreted</keyword>
<comment type="catalytic activity">
    <reaction evidence="1">
        <text>4 hydroquinone + O2 = 4 benzosemiquinone + 2 H2O</text>
        <dbReference type="Rhea" id="RHEA:11276"/>
        <dbReference type="ChEBI" id="CHEBI:15377"/>
        <dbReference type="ChEBI" id="CHEBI:15379"/>
        <dbReference type="ChEBI" id="CHEBI:17594"/>
        <dbReference type="ChEBI" id="CHEBI:17977"/>
        <dbReference type="EC" id="1.10.3.2"/>
    </reaction>
</comment>
<gene>
    <name evidence="16" type="ORF">D9615_006646</name>
</gene>
<comment type="cofactor">
    <cofactor evidence="2">
        <name>Cu cation</name>
        <dbReference type="ChEBI" id="CHEBI:23378"/>
    </cofactor>
</comment>
<dbReference type="GO" id="GO:0005507">
    <property type="term" value="F:copper ion binding"/>
    <property type="evidence" value="ECO:0007669"/>
    <property type="project" value="InterPro"/>
</dbReference>
<proteinExistence type="inferred from homology"/>